<evidence type="ECO:0000256" key="3">
    <source>
        <dbReference type="ARBA" id="ARBA00022801"/>
    </source>
</evidence>
<gene>
    <name evidence="5" type="ORF">ACFSBL_11755</name>
</gene>
<sequence>MTEPVDTVLFDLDDTLCRYRRSVGEVLSIAFEEAGVEPMFDERDYVANYDDYAEQAADIDELRRLCFADLASDRGLDPAAGHAVADAYTATRDQTAVEPLPGAVDAVDALADDHRLAIVTNGAPGMQRAKLSALPFADRFEHVVHAGYDTAAKPAPEPFHHVLDLLDADADRAVHVGNSLSSDVQGAHAAGLRSVWLGDGSTPEPTPTYAVDRLDELLVPPWR</sequence>
<dbReference type="SFLD" id="SFLDG01129">
    <property type="entry name" value="C1.5:_HAD__Beta-PGM__Phosphata"/>
    <property type="match status" value="1"/>
</dbReference>
<protein>
    <submittedName>
        <fullName evidence="5">HAD family hydrolase</fullName>
        <ecNumber evidence="5">3.1.3.-</ecNumber>
    </submittedName>
</protein>
<dbReference type="Proteomes" id="UP001597034">
    <property type="component" value="Unassembled WGS sequence"/>
</dbReference>
<dbReference type="GO" id="GO:0044281">
    <property type="term" value="P:small molecule metabolic process"/>
    <property type="evidence" value="ECO:0007669"/>
    <property type="project" value="UniProtKB-ARBA"/>
</dbReference>
<dbReference type="EMBL" id="JBHUDO010000002">
    <property type="protein sequence ID" value="MFD1646356.1"/>
    <property type="molecule type" value="Genomic_DNA"/>
</dbReference>
<dbReference type="SUPFAM" id="SSF56784">
    <property type="entry name" value="HAD-like"/>
    <property type="match status" value="1"/>
</dbReference>
<dbReference type="AlphaFoldDB" id="A0ABD6DJ53"/>
<dbReference type="SFLD" id="SFLDS00003">
    <property type="entry name" value="Haloacid_Dehalogenase"/>
    <property type="match status" value="1"/>
</dbReference>
<dbReference type="Gene3D" id="3.40.50.1000">
    <property type="entry name" value="HAD superfamily/HAD-like"/>
    <property type="match status" value="1"/>
</dbReference>
<dbReference type="Gene3D" id="1.10.150.240">
    <property type="entry name" value="Putative phosphatase, domain 2"/>
    <property type="match status" value="1"/>
</dbReference>
<proteinExistence type="inferred from homology"/>
<keyword evidence="4" id="KW-0460">Magnesium</keyword>
<dbReference type="EC" id="3.1.3.-" evidence="5"/>
<evidence type="ECO:0000256" key="4">
    <source>
        <dbReference type="ARBA" id="ARBA00022842"/>
    </source>
</evidence>
<dbReference type="NCBIfam" id="TIGR01549">
    <property type="entry name" value="HAD-SF-IA-v1"/>
    <property type="match status" value="1"/>
</dbReference>
<dbReference type="InterPro" id="IPR051400">
    <property type="entry name" value="HAD-like_hydrolase"/>
</dbReference>
<dbReference type="PANTHER" id="PTHR46470:SF4">
    <property type="entry name" value="5-AMINO-6-(5-PHOSPHO-D-RIBITYLAMINO)URACIL PHOSPHATASE YIGB"/>
    <property type="match status" value="1"/>
</dbReference>
<evidence type="ECO:0000256" key="2">
    <source>
        <dbReference type="ARBA" id="ARBA00007958"/>
    </source>
</evidence>
<comment type="cofactor">
    <cofactor evidence="1">
        <name>Mg(2+)</name>
        <dbReference type="ChEBI" id="CHEBI:18420"/>
    </cofactor>
</comment>
<dbReference type="InterPro" id="IPR006439">
    <property type="entry name" value="HAD-SF_hydro_IA"/>
</dbReference>
<name>A0ABD6DJ53_9EURY</name>
<comment type="similarity">
    <text evidence="2">Belongs to the HAD-like hydrolase superfamily.</text>
</comment>
<reference evidence="5 6" key="1">
    <citation type="journal article" date="2019" name="Int. J. Syst. Evol. Microbiol.">
        <title>The Global Catalogue of Microorganisms (GCM) 10K type strain sequencing project: providing services to taxonomists for standard genome sequencing and annotation.</title>
        <authorList>
            <consortium name="The Broad Institute Genomics Platform"/>
            <consortium name="The Broad Institute Genome Sequencing Center for Infectious Disease"/>
            <person name="Wu L."/>
            <person name="Ma J."/>
        </authorList>
    </citation>
    <scope>NUCLEOTIDE SEQUENCE [LARGE SCALE GENOMIC DNA]</scope>
    <source>
        <strain evidence="5 6">CGMCC 1.10390</strain>
    </source>
</reference>
<organism evidence="5 6">
    <name type="scientific">Haloarchaeobius litoreus</name>
    <dbReference type="NCBI Taxonomy" id="755306"/>
    <lineage>
        <taxon>Archaea</taxon>
        <taxon>Methanobacteriati</taxon>
        <taxon>Methanobacteriota</taxon>
        <taxon>Stenosarchaea group</taxon>
        <taxon>Halobacteria</taxon>
        <taxon>Halobacteriales</taxon>
        <taxon>Halorubellaceae</taxon>
        <taxon>Haloarchaeobius</taxon>
    </lineage>
</organism>
<dbReference type="InterPro" id="IPR023198">
    <property type="entry name" value="PGP-like_dom2"/>
</dbReference>
<comment type="caution">
    <text evidence="5">The sequence shown here is derived from an EMBL/GenBank/DDBJ whole genome shotgun (WGS) entry which is preliminary data.</text>
</comment>
<dbReference type="PANTHER" id="PTHR46470">
    <property type="entry name" value="N-ACYLNEURAMINATE-9-PHOSPHATASE"/>
    <property type="match status" value="1"/>
</dbReference>
<keyword evidence="3 5" id="KW-0378">Hydrolase</keyword>
<evidence type="ECO:0000313" key="6">
    <source>
        <dbReference type="Proteomes" id="UP001597034"/>
    </source>
</evidence>
<accession>A0ABD6DJ53</accession>
<dbReference type="InterPro" id="IPR023214">
    <property type="entry name" value="HAD_sf"/>
</dbReference>
<keyword evidence="6" id="KW-1185">Reference proteome</keyword>
<evidence type="ECO:0000313" key="5">
    <source>
        <dbReference type="EMBL" id="MFD1646356.1"/>
    </source>
</evidence>
<dbReference type="Pfam" id="PF00702">
    <property type="entry name" value="Hydrolase"/>
    <property type="match status" value="1"/>
</dbReference>
<dbReference type="GO" id="GO:0016787">
    <property type="term" value="F:hydrolase activity"/>
    <property type="evidence" value="ECO:0007669"/>
    <property type="project" value="UniProtKB-KW"/>
</dbReference>
<dbReference type="RefSeq" id="WP_256398123.1">
    <property type="nucleotide sequence ID" value="NZ_JANHJR010000001.1"/>
</dbReference>
<dbReference type="InterPro" id="IPR036412">
    <property type="entry name" value="HAD-like_sf"/>
</dbReference>
<evidence type="ECO:0000256" key="1">
    <source>
        <dbReference type="ARBA" id="ARBA00001946"/>
    </source>
</evidence>